<dbReference type="Pfam" id="PF08888">
    <property type="entry name" value="HopJ"/>
    <property type="match status" value="1"/>
</dbReference>
<dbReference type="Gene3D" id="3.20.160.10">
    <property type="entry name" value="vpa0580 domain like"/>
    <property type="match status" value="1"/>
</dbReference>
<keyword evidence="2" id="KW-1185">Reference proteome</keyword>
<accession>A0A2S5TBT5</accession>
<dbReference type="OrthoDB" id="9790826at2"/>
<dbReference type="RefSeq" id="WP_104231766.1">
    <property type="nucleotide sequence ID" value="NZ_PSNW01000012.1"/>
</dbReference>
<dbReference type="EMBL" id="PSNW01000012">
    <property type="protein sequence ID" value="PPE72450.1"/>
    <property type="molecule type" value="Genomic_DNA"/>
</dbReference>
<gene>
    <name evidence="1" type="ORF">C3942_18065</name>
</gene>
<dbReference type="AlphaFoldDB" id="A0A2S5TBT5"/>
<dbReference type="InterPro" id="IPR014984">
    <property type="entry name" value="HopJ"/>
</dbReference>
<comment type="caution">
    <text evidence="1">The sequence shown here is derived from an EMBL/GenBank/DDBJ whole genome shotgun (WGS) entry which is preliminary data.</text>
</comment>
<dbReference type="InterPro" id="IPR038604">
    <property type="entry name" value="HopJ_sf"/>
</dbReference>
<evidence type="ECO:0000313" key="1">
    <source>
        <dbReference type="EMBL" id="PPE72450.1"/>
    </source>
</evidence>
<name>A0A2S5TBT5_9GAMM</name>
<organism evidence="1 2">
    <name type="scientific">Solimonas fluminis</name>
    <dbReference type="NCBI Taxonomy" id="2086571"/>
    <lineage>
        <taxon>Bacteria</taxon>
        <taxon>Pseudomonadati</taxon>
        <taxon>Pseudomonadota</taxon>
        <taxon>Gammaproteobacteria</taxon>
        <taxon>Nevskiales</taxon>
        <taxon>Nevskiaceae</taxon>
        <taxon>Solimonas</taxon>
    </lineage>
</organism>
<protein>
    <submittedName>
        <fullName evidence="1">Type III effector</fullName>
    </submittedName>
</protein>
<dbReference type="Proteomes" id="UP000238220">
    <property type="component" value="Unassembled WGS sequence"/>
</dbReference>
<proteinExistence type="predicted"/>
<evidence type="ECO:0000313" key="2">
    <source>
        <dbReference type="Proteomes" id="UP000238220"/>
    </source>
</evidence>
<sequence length="114" mass="12559">MSLPSFLQKLRESPDTLEFADTIAAIEATYAYTPTAFRNGEVENAAGQNGGSCKIFSFARLQGFSEAETLACFGRYYREDVLQHPDAADHQNIRNFMRSGWAGVSFAGEALKPL</sequence>
<reference evidence="1 2" key="1">
    <citation type="submission" date="2018-02" db="EMBL/GenBank/DDBJ databases">
        <title>Genome sequencing of Solimonas sp. HR-BB.</title>
        <authorList>
            <person name="Lee Y."/>
            <person name="Jeon C.O."/>
        </authorList>
    </citation>
    <scope>NUCLEOTIDE SEQUENCE [LARGE SCALE GENOMIC DNA]</scope>
    <source>
        <strain evidence="1 2">HR-BB</strain>
    </source>
</reference>